<keyword evidence="2" id="KW-0812">Transmembrane</keyword>
<organism evidence="3 4">
    <name type="scientific">Hyaloscypha variabilis (strain UAMH 11265 / GT02V1 / F)</name>
    <name type="common">Meliniomyces variabilis</name>
    <dbReference type="NCBI Taxonomy" id="1149755"/>
    <lineage>
        <taxon>Eukaryota</taxon>
        <taxon>Fungi</taxon>
        <taxon>Dikarya</taxon>
        <taxon>Ascomycota</taxon>
        <taxon>Pezizomycotina</taxon>
        <taxon>Leotiomycetes</taxon>
        <taxon>Helotiales</taxon>
        <taxon>Hyaloscyphaceae</taxon>
        <taxon>Hyaloscypha</taxon>
        <taxon>Hyaloscypha variabilis</taxon>
    </lineage>
</organism>
<dbReference type="PANTHER" id="PTHR37451:SF1">
    <property type="entry name" value="MARVEL DOMAIN-CONTAINING PROTEIN"/>
    <property type="match status" value="1"/>
</dbReference>
<sequence length="184" mass="20714">MTEFDEEGGASERPESQQSERRNRLARMLPFLVALGRPVQLMLSFLILCLAGYVVKTFGGDYAHTFASSIISFAWTIMLMLYIIITPLRVPKLYNRWIHHILEFFTLVVWVITFAFFVGECQSWDAAEEAVADVLTPQEVALINSVPGEDSAIMAMRAATWLSGANSVFFFLTLITCILAHIQT</sequence>
<evidence type="ECO:0000256" key="1">
    <source>
        <dbReference type="SAM" id="MobiDB-lite"/>
    </source>
</evidence>
<keyword evidence="2" id="KW-1133">Transmembrane helix</keyword>
<proteinExistence type="predicted"/>
<evidence type="ECO:0008006" key="5">
    <source>
        <dbReference type="Google" id="ProtNLM"/>
    </source>
</evidence>
<feature type="transmembrane region" description="Helical" evidence="2">
    <location>
        <begin position="66"/>
        <end position="85"/>
    </location>
</feature>
<evidence type="ECO:0000256" key="2">
    <source>
        <dbReference type="SAM" id="Phobius"/>
    </source>
</evidence>
<dbReference type="PANTHER" id="PTHR37451">
    <property type="entry name" value="MARVEL DOMAIN"/>
    <property type="match status" value="1"/>
</dbReference>
<keyword evidence="4" id="KW-1185">Reference proteome</keyword>
<feature type="compositionally biased region" description="Basic and acidic residues" evidence="1">
    <location>
        <begin position="10"/>
        <end position="20"/>
    </location>
</feature>
<feature type="transmembrane region" description="Helical" evidence="2">
    <location>
        <begin position="31"/>
        <end position="54"/>
    </location>
</feature>
<reference evidence="3 4" key="1">
    <citation type="submission" date="2016-04" db="EMBL/GenBank/DDBJ databases">
        <title>A degradative enzymes factory behind the ericoid mycorrhizal symbiosis.</title>
        <authorList>
            <consortium name="DOE Joint Genome Institute"/>
            <person name="Martino E."/>
            <person name="Morin E."/>
            <person name="Grelet G."/>
            <person name="Kuo A."/>
            <person name="Kohler A."/>
            <person name="Daghino S."/>
            <person name="Barry K."/>
            <person name="Choi C."/>
            <person name="Cichocki N."/>
            <person name="Clum A."/>
            <person name="Copeland A."/>
            <person name="Hainaut M."/>
            <person name="Haridas S."/>
            <person name="Labutti K."/>
            <person name="Lindquist E."/>
            <person name="Lipzen A."/>
            <person name="Khouja H.-R."/>
            <person name="Murat C."/>
            <person name="Ohm R."/>
            <person name="Olson A."/>
            <person name="Spatafora J."/>
            <person name="Veneault-Fourrey C."/>
            <person name="Henrissat B."/>
            <person name="Grigoriev I."/>
            <person name="Martin F."/>
            <person name="Perotto S."/>
        </authorList>
    </citation>
    <scope>NUCLEOTIDE SEQUENCE [LARGE SCALE GENOMIC DNA]</scope>
    <source>
        <strain evidence="3 4">F</strain>
    </source>
</reference>
<dbReference type="OrthoDB" id="5325022at2759"/>
<dbReference type="AlphaFoldDB" id="A0A2J6R2Q4"/>
<accession>A0A2J6R2Q4</accession>
<feature type="region of interest" description="Disordered" evidence="1">
    <location>
        <begin position="1"/>
        <end position="20"/>
    </location>
</feature>
<dbReference type="Proteomes" id="UP000235786">
    <property type="component" value="Unassembled WGS sequence"/>
</dbReference>
<feature type="transmembrane region" description="Helical" evidence="2">
    <location>
        <begin position="97"/>
        <end position="118"/>
    </location>
</feature>
<feature type="transmembrane region" description="Helical" evidence="2">
    <location>
        <begin position="161"/>
        <end position="182"/>
    </location>
</feature>
<keyword evidence="2" id="KW-0472">Membrane</keyword>
<gene>
    <name evidence="3" type="ORF">L207DRAFT_590482</name>
</gene>
<protein>
    <recommendedName>
        <fullName evidence="5">MARVEL domain-containing protein</fullName>
    </recommendedName>
</protein>
<evidence type="ECO:0000313" key="4">
    <source>
        <dbReference type="Proteomes" id="UP000235786"/>
    </source>
</evidence>
<dbReference type="EMBL" id="KZ613958">
    <property type="protein sequence ID" value="PMD32792.1"/>
    <property type="molecule type" value="Genomic_DNA"/>
</dbReference>
<name>A0A2J6R2Q4_HYAVF</name>
<evidence type="ECO:0000313" key="3">
    <source>
        <dbReference type="EMBL" id="PMD32792.1"/>
    </source>
</evidence>